<feature type="region of interest" description="Disordered" evidence="1">
    <location>
        <begin position="31"/>
        <end position="58"/>
    </location>
</feature>
<dbReference type="AlphaFoldDB" id="C2Y3R4"/>
<dbReference type="RefSeq" id="WP_002069554.1">
    <property type="nucleotide sequence ID" value="NZ_CM000737.1"/>
</dbReference>
<evidence type="ECO:0000256" key="1">
    <source>
        <dbReference type="SAM" id="MobiDB-lite"/>
    </source>
</evidence>
<accession>C2Y3R4</accession>
<protein>
    <recommendedName>
        <fullName evidence="3">PXO1-76</fullName>
    </recommendedName>
</protein>
<evidence type="ECO:0000313" key="2">
    <source>
        <dbReference type="EMBL" id="EEL67483.1"/>
    </source>
</evidence>
<gene>
    <name evidence="2" type="ORF">bcere0026_56240</name>
</gene>
<dbReference type="HOGENOM" id="CLU_079555_0_0_9"/>
<dbReference type="EMBL" id="ACMP01000208">
    <property type="protein sequence ID" value="EEL67483.1"/>
    <property type="molecule type" value="Genomic_DNA"/>
</dbReference>
<dbReference type="Proteomes" id="UP000001753">
    <property type="component" value="Chromosome"/>
</dbReference>
<proteinExistence type="predicted"/>
<evidence type="ECO:0008006" key="3">
    <source>
        <dbReference type="Google" id="ProtNLM"/>
    </source>
</evidence>
<reference evidence="2" key="1">
    <citation type="journal article" date="2012" name="Genome Res.">
        <title>Genomic characterization of the Bacillus cereus sensu lato species: Backdrop to the evolution of Bacillus anthracis.</title>
        <authorList>
            <person name="Zwick M.E."/>
            <person name="Joseph S.J."/>
            <person name="Didelot X."/>
            <person name="Chen P.E."/>
            <person name="Bishop-Lilly K.A."/>
            <person name="Stewart A.C."/>
            <person name="Willner K."/>
            <person name="Nolan N."/>
            <person name="Lentz S."/>
            <person name="Thomason M.K."/>
            <person name="Sozhamannan S."/>
            <person name="Mateczun A.J."/>
            <person name="Du L."/>
            <person name="Read T.D."/>
        </authorList>
    </citation>
    <scope>NUCLEOTIDE SEQUENCE [LARGE SCALE GENOMIC DNA]</scope>
    <source>
        <strain evidence="2">AH603</strain>
    </source>
</reference>
<name>C2Y3R4_BACMY</name>
<comment type="caution">
    <text evidence="2">The sequence shown here is derived from an EMBL/GenBank/DDBJ whole genome shotgun (WGS) entry which is preliminary data.</text>
</comment>
<organism evidence="2">
    <name type="scientific">Bacillus mycoides</name>
    <dbReference type="NCBI Taxonomy" id="1405"/>
    <lineage>
        <taxon>Bacteria</taxon>
        <taxon>Bacillati</taxon>
        <taxon>Bacillota</taxon>
        <taxon>Bacilli</taxon>
        <taxon>Bacillales</taxon>
        <taxon>Bacillaceae</taxon>
        <taxon>Bacillus</taxon>
        <taxon>Bacillus cereus group</taxon>
    </lineage>
</organism>
<sequence length="304" mass="35492">MLEMIYFAAIAIVGFFFYRKMNGKPLFGFKKKGKKQGGVEQHTADKGGKKNKKNAPAESTIDEDNVDFFSAFVEDIKEIDNHMIRYHDDTFVLIAEAHPVNYYLLSNMEQEAIDIKIESWLTTLEFNTKVYIQSKFVDLTDPVRKMTETMKGAKDLTPETILYGQEVIDNLEYWQRSQPRYEQKRYLIYPYKVDISTITADTEEELEEKIVDKAFNELYRRYNASRNLLSKAKINVEMLTKDKLIELLYVAFNRRKAVKARFQDLIENENFSLYSTGETNERKLELIKKVLAEEKAEKSNNGVA</sequence>